<dbReference type="GO" id="GO:0031985">
    <property type="term" value="C:Golgi cisterna"/>
    <property type="evidence" value="ECO:0007669"/>
    <property type="project" value="TreeGrafter"/>
</dbReference>
<evidence type="ECO:0000313" key="10">
    <source>
        <dbReference type="Proteomes" id="UP001159428"/>
    </source>
</evidence>
<feature type="region of interest" description="Disordered" evidence="7">
    <location>
        <begin position="78"/>
        <end position="109"/>
    </location>
</feature>
<protein>
    <recommendedName>
        <fullName evidence="11">Golgin-84</fullName>
    </recommendedName>
</protein>
<sequence>MSWFTDLAGKAEFLLEKVDTAAASALTKDQINQDGGVFSKNVFPTKPVASSVSTQRPIPAPVVNQGVDFAKAASESSVLGGPTVPIKSRLPSSGSRTPPRVTRTENKNDDKLFEFLNSNVPTSKERKPIKPKLVTETSSDEVVKANDTSLLVQQDAPDGRINDDAIGKNSNTGEKDTNISDGLRLVEPQAQDMPQHEADHRSQPPADDRVSNLEFENTLLKKEVSSLNEEMVSVVQRAKEAERRVKETERQLQRSHQQLAASEEISRQLRGKEDDYTEALNAKDSQLAVLRVRIQESDQELKTKQQQIEQYQLERERLLQDHSASTGVHSHALDTLKAKLEETESKLKAEQESQKKLEKESMDRQTKLEEGQAALAESLKTLQKRVNEEKNKNNENATALKTAKGNLETAKQELKDYKDKAARILQAKDKVIASLRDGSKGEVTSGVTSSEYEEVCHERDMFKDEVNQVKYKMEQLKADLQDLEQQQQSEADLAREKMEELESALDDEKRKKDACEQQIQQHLQDLHQAQDEIRGIKSSFMSQLQERENEIQKLRNQLATKALTSTSEEELGNRVRALTENLIQKQTLIEALSTEKNSLVLQLERLEKQYRDVQASTSKMIAGSSATYDGFDDNDENTLSRVRSISSIMPSQLNDSRKVKRAVNEIDKFRQVLLLENSIRLGLFLRRYPIARLFVIIYMVLLHVWVLVVLLTYQPEVHTTSSVRLPQPPNTN</sequence>
<evidence type="ECO:0000256" key="2">
    <source>
        <dbReference type="ARBA" id="ARBA00022692"/>
    </source>
</evidence>
<dbReference type="Pfam" id="PF09787">
    <property type="entry name" value="Golgin_A5"/>
    <property type="match status" value="1"/>
</dbReference>
<feature type="region of interest" description="Disordered" evidence="7">
    <location>
        <begin position="155"/>
        <end position="210"/>
    </location>
</feature>
<name>A0AAU9WXI9_9CNID</name>
<comment type="subcellular location">
    <subcellularLocation>
        <location evidence="1">Golgi apparatus membrane</location>
        <topology evidence="1">Single-pass type IV membrane protein</topology>
    </subcellularLocation>
</comment>
<dbReference type="GO" id="GO:0000139">
    <property type="term" value="C:Golgi membrane"/>
    <property type="evidence" value="ECO:0007669"/>
    <property type="project" value="UniProtKB-SubCell"/>
</dbReference>
<evidence type="ECO:0000256" key="1">
    <source>
        <dbReference type="ARBA" id="ARBA00004409"/>
    </source>
</evidence>
<feature type="compositionally biased region" description="Low complexity" evidence="7">
    <location>
        <begin position="394"/>
        <end position="404"/>
    </location>
</feature>
<feature type="transmembrane region" description="Helical" evidence="8">
    <location>
        <begin position="690"/>
        <end position="713"/>
    </location>
</feature>
<dbReference type="PANTHER" id="PTHR13815:SF7">
    <property type="entry name" value="GOLGIN SUBFAMILY A MEMBER 5"/>
    <property type="match status" value="1"/>
</dbReference>
<keyword evidence="2 8" id="KW-0812">Transmembrane</keyword>
<organism evidence="9 10">
    <name type="scientific">Pocillopora meandrina</name>
    <dbReference type="NCBI Taxonomy" id="46732"/>
    <lineage>
        <taxon>Eukaryota</taxon>
        <taxon>Metazoa</taxon>
        <taxon>Cnidaria</taxon>
        <taxon>Anthozoa</taxon>
        <taxon>Hexacorallia</taxon>
        <taxon>Scleractinia</taxon>
        <taxon>Astrocoeniina</taxon>
        <taxon>Pocilloporidae</taxon>
        <taxon>Pocillopora</taxon>
    </lineage>
</organism>
<dbReference type="PANTHER" id="PTHR13815">
    <property type="entry name" value="GOLGIN-84"/>
    <property type="match status" value="1"/>
</dbReference>
<keyword evidence="10" id="KW-1185">Reference proteome</keyword>
<keyword evidence="4" id="KW-0333">Golgi apparatus</keyword>
<evidence type="ECO:0000256" key="4">
    <source>
        <dbReference type="ARBA" id="ARBA00023034"/>
    </source>
</evidence>
<gene>
    <name evidence="9" type="ORF">PMEA_00013191</name>
</gene>
<dbReference type="InterPro" id="IPR019177">
    <property type="entry name" value="Golgin_subfamily_A_member_5"/>
</dbReference>
<feature type="region of interest" description="Disordered" evidence="7">
    <location>
        <begin position="345"/>
        <end position="369"/>
    </location>
</feature>
<reference evidence="9 10" key="1">
    <citation type="submission" date="2022-05" db="EMBL/GenBank/DDBJ databases">
        <authorList>
            <consortium name="Genoscope - CEA"/>
            <person name="William W."/>
        </authorList>
    </citation>
    <scope>NUCLEOTIDE SEQUENCE [LARGE SCALE GENOMIC DNA]</scope>
</reference>
<feature type="region of interest" description="Disordered" evidence="7">
    <location>
        <begin position="386"/>
        <end position="408"/>
    </location>
</feature>
<proteinExistence type="predicted"/>
<evidence type="ECO:0000256" key="3">
    <source>
        <dbReference type="ARBA" id="ARBA00022989"/>
    </source>
</evidence>
<comment type="caution">
    <text evidence="9">The sequence shown here is derived from an EMBL/GenBank/DDBJ whole genome shotgun (WGS) entry which is preliminary data.</text>
</comment>
<evidence type="ECO:0000256" key="8">
    <source>
        <dbReference type="SAM" id="Phobius"/>
    </source>
</evidence>
<feature type="compositionally biased region" description="Basic and acidic residues" evidence="7">
    <location>
        <begin position="492"/>
        <end position="513"/>
    </location>
</feature>
<keyword evidence="5" id="KW-0175">Coiled coil</keyword>
<keyword evidence="6 8" id="KW-0472">Membrane</keyword>
<evidence type="ECO:0008006" key="11">
    <source>
        <dbReference type="Google" id="ProtNLM"/>
    </source>
</evidence>
<dbReference type="Proteomes" id="UP001159428">
    <property type="component" value="Unassembled WGS sequence"/>
</dbReference>
<evidence type="ECO:0000313" key="9">
    <source>
        <dbReference type="EMBL" id="CAH3128933.1"/>
    </source>
</evidence>
<dbReference type="SUPFAM" id="SSF57997">
    <property type="entry name" value="Tropomyosin"/>
    <property type="match status" value="1"/>
</dbReference>
<dbReference type="GO" id="GO:0000301">
    <property type="term" value="P:retrograde transport, vesicle recycling within Golgi"/>
    <property type="evidence" value="ECO:0007669"/>
    <property type="project" value="TreeGrafter"/>
</dbReference>
<dbReference type="EMBL" id="CALNXJ010000023">
    <property type="protein sequence ID" value="CAH3128933.1"/>
    <property type="molecule type" value="Genomic_DNA"/>
</dbReference>
<accession>A0AAU9WXI9</accession>
<feature type="compositionally biased region" description="Basic and acidic residues" evidence="7">
    <location>
        <begin position="194"/>
        <end position="210"/>
    </location>
</feature>
<dbReference type="AlphaFoldDB" id="A0AAU9WXI9"/>
<evidence type="ECO:0000256" key="7">
    <source>
        <dbReference type="SAM" id="MobiDB-lite"/>
    </source>
</evidence>
<evidence type="ECO:0000256" key="5">
    <source>
        <dbReference type="ARBA" id="ARBA00023054"/>
    </source>
</evidence>
<dbReference type="GO" id="GO:0007030">
    <property type="term" value="P:Golgi organization"/>
    <property type="evidence" value="ECO:0007669"/>
    <property type="project" value="InterPro"/>
</dbReference>
<evidence type="ECO:0000256" key="6">
    <source>
        <dbReference type="ARBA" id="ARBA00023136"/>
    </source>
</evidence>
<feature type="compositionally biased region" description="Basic and acidic residues" evidence="7">
    <location>
        <begin position="157"/>
        <end position="166"/>
    </location>
</feature>
<keyword evidence="3 8" id="KW-1133">Transmembrane helix</keyword>
<feature type="region of interest" description="Disordered" evidence="7">
    <location>
        <begin position="483"/>
        <end position="513"/>
    </location>
</feature>